<protein>
    <submittedName>
        <fullName evidence="4">Uncharacterized protein LOC108697894 isoform X1</fullName>
    </submittedName>
</protein>
<dbReference type="PaxDb" id="8355-A0A1L8FHR1"/>
<evidence type="ECO:0000313" key="4">
    <source>
        <dbReference type="RefSeq" id="XP_018083860.1"/>
    </source>
</evidence>
<gene>
    <name evidence="4" type="primary">LOC108697894</name>
</gene>
<accession>A0A1L8FHR1</accession>
<keyword evidence="2" id="KW-1133">Transmembrane helix</keyword>
<dbReference type="GeneID" id="108697894"/>
<keyword evidence="3" id="KW-1185">Reference proteome</keyword>
<keyword evidence="2" id="KW-0812">Transmembrane</keyword>
<dbReference type="RefSeq" id="XP_018083860.1">
    <property type="nucleotide sequence ID" value="XM_018228371.2"/>
</dbReference>
<sequence length="535" mass="60461">MQTERVPVQETCTLGFFNLPKSVQETSNIISKADLVKKARLVILNENIKHAKLMEVYEEKSLPSTTNETEHQDTEEDIYQAENVHFDHLATDKEVEQQCLVEGGSKGENDAVEKLLDKETKGVQLLDTVEDGVTENLLDMPDKEKSHSDTRKNKHQQGTLEKVLDFGPEAEAVVDGRKQEKNCDTQMLHLGTEGIKEIPDFQLGISDSDKMLVSHGKNMEQQVHVKRERYKEKTHSENIGCENLHRLVTKKVKIHKEDVVVAANAKSEKKNNLENKSYKRKKPQASAIDKGYKAHSNSEKLAAPNASRQMITPRRIFILLIWCNFLFTNSEESPINPVWREYWVNGTDLLAQDLRIHNWKTFCSLTFNKTSQIKSCPDSSFAVLCSNTSLRFLVREPPVTTWYLEHGSCTECHGTTEKFVSGGQFNDTEMLQKYTSQPAISSPKPLQRNSTDISPAPGSDTPVSVLIVLSLFFFLAAPTTFCIIIKCFCVKTQPKNKNFLRHSTAPERVIVDGREESPLDPGESHELTSDRSAET</sequence>
<feature type="region of interest" description="Disordered" evidence="1">
    <location>
        <begin position="138"/>
        <end position="158"/>
    </location>
</feature>
<evidence type="ECO:0000256" key="2">
    <source>
        <dbReference type="SAM" id="Phobius"/>
    </source>
</evidence>
<name>A0A1L8FHR1_XENLA</name>
<dbReference type="Bgee" id="108697894">
    <property type="expression patterns" value="Expressed in lung and 11 other cell types or tissues"/>
</dbReference>
<dbReference type="KEGG" id="xla:108697894"/>
<evidence type="ECO:0000256" key="1">
    <source>
        <dbReference type="SAM" id="MobiDB-lite"/>
    </source>
</evidence>
<proteinExistence type="predicted"/>
<dbReference type="OMA" id="NIGCENL"/>
<organism evidence="3 4">
    <name type="scientific">Xenopus laevis</name>
    <name type="common">African clawed frog</name>
    <dbReference type="NCBI Taxonomy" id="8355"/>
    <lineage>
        <taxon>Eukaryota</taxon>
        <taxon>Metazoa</taxon>
        <taxon>Chordata</taxon>
        <taxon>Craniata</taxon>
        <taxon>Vertebrata</taxon>
        <taxon>Euteleostomi</taxon>
        <taxon>Amphibia</taxon>
        <taxon>Batrachia</taxon>
        <taxon>Anura</taxon>
        <taxon>Pipoidea</taxon>
        <taxon>Pipidae</taxon>
        <taxon>Xenopodinae</taxon>
        <taxon>Xenopus</taxon>
        <taxon>Xenopus</taxon>
    </lineage>
</organism>
<feature type="region of interest" description="Disordered" evidence="1">
    <location>
        <begin position="510"/>
        <end position="535"/>
    </location>
</feature>
<feature type="region of interest" description="Disordered" evidence="1">
    <location>
        <begin position="436"/>
        <end position="455"/>
    </location>
</feature>
<dbReference type="Proteomes" id="UP000186698">
    <property type="component" value="Chromosome 7S"/>
</dbReference>
<evidence type="ECO:0000313" key="3">
    <source>
        <dbReference type="Proteomes" id="UP000186698"/>
    </source>
</evidence>
<keyword evidence="2" id="KW-0472">Membrane</keyword>
<feature type="compositionally biased region" description="Basic and acidic residues" evidence="1">
    <location>
        <begin position="140"/>
        <end position="151"/>
    </location>
</feature>
<feature type="transmembrane region" description="Helical" evidence="2">
    <location>
        <begin position="463"/>
        <end position="489"/>
    </location>
</feature>
<dbReference type="AlphaFoldDB" id="A0A1L8FHR1"/>
<reference evidence="4" key="1">
    <citation type="submission" date="2025-08" db="UniProtKB">
        <authorList>
            <consortium name="RefSeq"/>
        </authorList>
    </citation>
    <scope>IDENTIFICATION</scope>
    <source>
        <strain evidence="4">J_2021</strain>
        <tissue evidence="4">Erythrocytes</tissue>
    </source>
</reference>